<dbReference type="EMBL" id="CAJVCH010570618">
    <property type="protein sequence ID" value="CAG7835427.1"/>
    <property type="molecule type" value="Genomic_DNA"/>
</dbReference>
<sequence length="80" mass="9251">MNLCASSPPPPPPTLYLHYPSSKCPVTYTPVGEILDWLLGKTTSSEIYMHIMLVVRQWYGGGKEDTRRRKRLVRTNFWVI</sequence>
<protein>
    <submittedName>
        <fullName evidence="1">Uncharacterized protein</fullName>
    </submittedName>
</protein>
<proteinExistence type="predicted"/>
<gene>
    <name evidence="1" type="ORF">AFUS01_LOCUS44796</name>
</gene>
<comment type="caution">
    <text evidence="1">The sequence shown here is derived from an EMBL/GenBank/DDBJ whole genome shotgun (WGS) entry which is preliminary data.</text>
</comment>
<dbReference type="AlphaFoldDB" id="A0A8J2LFZ0"/>
<organism evidence="1 2">
    <name type="scientific">Allacma fusca</name>
    <dbReference type="NCBI Taxonomy" id="39272"/>
    <lineage>
        <taxon>Eukaryota</taxon>
        <taxon>Metazoa</taxon>
        <taxon>Ecdysozoa</taxon>
        <taxon>Arthropoda</taxon>
        <taxon>Hexapoda</taxon>
        <taxon>Collembola</taxon>
        <taxon>Symphypleona</taxon>
        <taxon>Sminthuridae</taxon>
        <taxon>Allacma</taxon>
    </lineage>
</organism>
<accession>A0A8J2LFZ0</accession>
<keyword evidence="2" id="KW-1185">Reference proteome</keyword>
<evidence type="ECO:0000313" key="1">
    <source>
        <dbReference type="EMBL" id="CAG7835427.1"/>
    </source>
</evidence>
<reference evidence="1" key="1">
    <citation type="submission" date="2021-06" db="EMBL/GenBank/DDBJ databases">
        <authorList>
            <person name="Hodson N. C."/>
            <person name="Mongue J. A."/>
            <person name="Jaron S. K."/>
        </authorList>
    </citation>
    <scope>NUCLEOTIDE SEQUENCE</scope>
</reference>
<name>A0A8J2LFZ0_9HEXA</name>
<evidence type="ECO:0000313" key="2">
    <source>
        <dbReference type="Proteomes" id="UP000708208"/>
    </source>
</evidence>
<dbReference type="Proteomes" id="UP000708208">
    <property type="component" value="Unassembled WGS sequence"/>
</dbReference>